<reference evidence="1" key="1">
    <citation type="journal article" date="2020" name="Stud. Mycol.">
        <title>101 Dothideomycetes genomes: a test case for predicting lifestyles and emergence of pathogens.</title>
        <authorList>
            <person name="Haridas S."/>
            <person name="Albert R."/>
            <person name="Binder M."/>
            <person name="Bloem J."/>
            <person name="Labutti K."/>
            <person name="Salamov A."/>
            <person name="Andreopoulos B."/>
            <person name="Baker S."/>
            <person name="Barry K."/>
            <person name="Bills G."/>
            <person name="Bluhm B."/>
            <person name="Cannon C."/>
            <person name="Castanera R."/>
            <person name="Culley D."/>
            <person name="Daum C."/>
            <person name="Ezra D."/>
            <person name="Gonzalez J."/>
            <person name="Henrissat B."/>
            <person name="Kuo A."/>
            <person name="Liang C."/>
            <person name="Lipzen A."/>
            <person name="Lutzoni F."/>
            <person name="Magnuson J."/>
            <person name="Mondo S."/>
            <person name="Nolan M."/>
            <person name="Ohm R."/>
            <person name="Pangilinan J."/>
            <person name="Park H.-J."/>
            <person name="Ramirez L."/>
            <person name="Alfaro M."/>
            <person name="Sun H."/>
            <person name="Tritt A."/>
            <person name="Yoshinaga Y."/>
            <person name="Zwiers L.-H."/>
            <person name="Turgeon B."/>
            <person name="Goodwin S."/>
            <person name="Spatafora J."/>
            <person name="Crous P."/>
            <person name="Grigoriev I."/>
        </authorList>
    </citation>
    <scope>NUCLEOTIDE SEQUENCE</scope>
    <source>
        <strain evidence="1">CBS 269.34</strain>
    </source>
</reference>
<keyword evidence="2" id="KW-1185">Reference proteome</keyword>
<accession>A0A6A6QLP4</accession>
<name>A0A6A6QLP4_9PEZI</name>
<dbReference type="Proteomes" id="UP000799750">
    <property type="component" value="Unassembled WGS sequence"/>
</dbReference>
<gene>
    <name evidence="1" type="ORF">BU16DRAFT_563952</name>
</gene>
<proteinExistence type="predicted"/>
<evidence type="ECO:0000313" key="2">
    <source>
        <dbReference type="Proteomes" id="UP000799750"/>
    </source>
</evidence>
<sequence length="261" mass="30391">MTSGTEVSKNNHIAHYMLKLPELWADIEVTDDMITFFARILACDLDPKTECDQTQSNDKKRAFDIGFDIIWWSTKGIDNKIVDIRRWKLRARLLRRLYQHLLSTDFAVGLYELVKYFLGDRERAGRVYPNGGIAEHVPWFRDIVWVCELYVLAVDHDEERRLWFQEIRQAIRSSFNMMERYRKMDTEVLRWLRYLVDEVGVRMGRERAGEEILGELVQQLPDLQGKLKHSDEQVLAIAALVMNLKNALAGGADIAEVSAAM</sequence>
<evidence type="ECO:0000313" key="1">
    <source>
        <dbReference type="EMBL" id="KAF2492643.1"/>
    </source>
</evidence>
<protein>
    <submittedName>
        <fullName evidence="1">Uncharacterized protein</fullName>
    </submittedName>
</protein>
<dbReference type="EMBL" id="MU004193">
    <property type="protein sequence ID" value="KAF2492643.1"/>
    <property type="molecule type" value="Genomic_DNA"/>
</dbReference>
<organism evidence="1 2">
    <name type="scientific">Lophium mytilinum</name>
    <dbReference type="NCBI Taxonomy" id="390894"/>
    <lineage>
        <taxon>Eukaryota</taxon>
        <taxon>Fungi</taxon>
        <taxon>Dikarya</taxon>
        <taxon>Ascomycota</taxon>
        <taxon>Pezizomycotina</taxon>
        <taxon>Dothideomycetes</taxon>
        <taxon>Pleosporomycetidae</taxon>
        <taxon>Mytilinidiales</taxon>
        <taxon>Mytilinidiaceae</taxon>
        <taxon>Lophium</taxon>
    </lineage>
</organism>
<dbReference type="AlphaFoldDB" id="A0A6A6QLP4"/>